<dbReference type="PANTHER" id="PTHR43124:SF10">
    <property type="entry name" value="PURINE EFFLUX PUMP PBUE"/>
    <property type="match status" value="1"/>
</dbReference>
<feature type="transmembrane region" description="Helical" evidence="6">
    <location>
        <begin position="267"/>
        <end position="285"/>
    </location>
</feature>
<dbReference type="InterPro" id="IPR011701">
    <property type="entry name" value="MFS"/>
</dbReference>
<feature type="transmembrane region" description="Helical" evidence="6">
    <location>
        <begin position="99"/>
        <end position="120"/>
    </location>
</feature>
<organism evidence="8 9">
    <name type="scientific">Luteibacter yeojuensis</name>
    <dbReference type="NCBI Taxonomy" id="345309"/>
    <lineage>
        <taxon>Bacteria</taxon>
        <taxon>Pseudomonadati</taxon>
        <taxon>Pseudomonadota</taxon>
        <taxon>Gammaproteobacteria</taxon>
        <taxon>Lysobacterales</taxon>
        <taxon>Rhodanobacteraceae</taxon>
        <taxon>Luteibacter</taxon>
    </lineage>
</organism>
<dbReference type="GO" id="GO:0005886">
    <property type="term" value="C:plasma membrane"/>
    <property type="evidence" value="ECO:0007669"/>
    <property type="project" value="UniProtKB-SubCell"/>
</dbReference>
<feature type="domain" description="Major facilitator superfamily (MFS) profile" evidence="7">
    <location>
        <begin position="4"/>
        <end position="379"/>
    </location>
</feature>
<gene>
    <name evidence="8" type="ORF">HBF32_11065</name>
</gene>
<dbReference type="PANTHER" id="PTHR43124">
    <property type="entry name" value="PURINE EFFLUX PUMP PBUE"/>
    <property type="match status" value="1"/>
</dbReference>
<dbReference type="InterPro" id="IPR050189">
    <property type="entry name" value="MFS_Efflux_Transporters"/>
</dbReference>
<evidence type="ECO:0000256" key="6">
    <source>
        <dbReference type="SAM" id="Phobius"/>
    </source>
</evidence>
<evidence type="ECO:0000256" key="2">
    <source>
        <dbReference type="ARBA" id="ARBA00022475"/>
    </source>
</evidence>
<dbReference type="GO" id="GO:0022857">
    <property type="term" value="F:transmembrane transporter activity"/>
    <property type="evidence" value="ECO:0007669"/>
    <property type="project" value="InterPro"/>
</dbReference>
<evidence type="ECO:0000256" key="5">
    <source>
        <dbReference type="ARBA" id="ARBA00023136"/>
    </source>
</evidence>
<feature type="transmembrane region" description="Helical" evidence="6">
    <location>
        <begin position="199"/>
        <end position="222"/>
    </location>
</feature>
<dbReference type="Pfam" id="PF07690">
    <property type="entry name" value="MFS_1"/>
    <property type="match status" value="1"/>
</dbReference>
<dbReference type="EMBL" id="JAAQTL010000001">
    <property type="protein sequence ID" value="NID15999.1"/>
    <property type="molecule type" value="Genomic_DNA"/>
</dbReference>
<keyword evidence="4 6" id="KW-1133">Transmembrane helix</keyword>
<feature type="transmembrane region" description="Helical" evidence="6">
    <location>
        <begin position="355"/>
        <end position="374"/>
    </location>
</feature>
<comment type="subcellular location">
    <subcellularLocation>
        <location evidence="1">Cell membrane</location>
        <topology evidence="1">Multi-pass membrane protein</topology>
    </subcellularLocation>
</comment>
<dbReference type="InterPro" id="IPR036259">
    <property type="entry name" value="MFS_trans_sf"/>
</dbReference>
<dbReference type="Proteomes" id="UP000518878">
    <property type="component" value="Unassembled WGS sequence"/>
</dbReference>
<evidence type="ECO:0000313" key="9">
    <source>
        <dbReference type="Proteomes" id="UP000518878"/>
    </source>
</evidence>
<accession>A0A7X5QV53</accession>
<feature type="transmembrane region" description="Helical" evidence="6">
    <location>
        <begin position="234"/>
        <end position="255"/>
    </location>
</feature>
<proteinExistence type="predicted"/>
<keyword evidence="5 6" id="KW-0472">Membrane</keyword>
<dbReference type="CDD" id="cd17324">
    <property type="entry name" value="MFS_NepI_like"/>
    <property type="match status" value="1"/>
</dbReference>
<feature type="transmembrane region" description="Helical" evidence="6">
    <location>
        <begin position="70"/>
        <end position="93"/>
    </location>
</feature>
<dbReference type="RefSeq" id="WP_166699681.1">
    <property type="nucleotide sequence ID" value="NZ_JAAQTL010000001.1"/>
</dbReference>
<keyword evidence="9" id="KW-1185">Reference proteome</keyword>
<evidence type="ECO:0000259" key="7">
    <source>
        <dbReference type="PROSITE" id="PS50850"/>
    </source>
</evidence>
<feature type="transmembrane region" description="Helical" evidence="6">
    <location>
        <begin position="291"/>
        <end position="309"/>
    </location>
</feature>
<dbReference type="PROSITE" id="PS50850">
    <property type="entry name" value="MFS"/>
    <property type="match status" value="1"/>
</dbReference>
<evidence type="ECO:0000256" key="4">
    <source>
        <dbReference type="ARBA" id="ARBA00022989"/>
    </source>
</evidence>
<evidence type="ECO:0000256" key="1">
    <source>
        <dbReference type="ARBA" id="ARBA00004651"/>
    </source>
</evidence>
<sequence>MDRRLLMLALGMFALGTDSFVVAGVLPELADHFHVGIGAAGQMTTAYALSYAILAPLIAALAAHVPRKRLLLGSLSIFVVANLLTAIAPTFWFAIAMRVLAGLGAAMFAPTATGTATMLVPAGRRGFALSVIIAGLTFATALGSPIGTVIGGLGDWRYTMVFVAALATVAALGVAMLLHDVPLPPQISLRERIAPLHDSRVALTLLTTLLGQTGNFIVYTYFAVIFDRVIGGSTAFLGVLLVLWGSAGTAMNLLAGRYIDRIGSRKVLLFMFTVLIADMALMPWASAWVTTGVVAIVVFGACAWGFQVPQQHRLVHLAPSSAPVVLGLNTAGTYFGVSTAGALGAAGLATVGAHHLGLLSSGFMALALVVAELAHRRIHALERRGSARADALACTS</sequence>
<feature type="transmembrane region" description="Helical" evidence="6">
    <location>
        <begin position="39"/>
        <end position="63"/>
    </location>
</feature>
<dbReference type="Gene3D" id="1.20.1250.20">
    <property type="entry name" value="MFS general substrate transporter like domains"/>
    <property type="match status" value="2"/>
</dbReference>
<dbReference type="AlphaFoldDB" id="A0A7X5QV53"/>
<protein>
    <submittedName>
        <fullName evidence="8">MFS transporter</fullName>
    </submittedName>
</protein>
<keyword evidence="3 6" id="KW-0812">Transmembrane</keyword>
<reference evidence="8 9" key="1">
    <citation type="journal article" date="2006" name="Int. J. Syst. Evol. Microbiol.">
        <title>Dyella yeojuensis sp. nov., isolated from greenhouse soil in Korea.</title>
        <authorList>
            <person name="Kim B.Y."/>
            <person name="Weon H.Y."/>
            <person name="Lee K.H."/>
            <person name="Seok S.J."/>
            <person name="Kwon S.W."/>
            <person name="Go S.J."/>
            <person name="Stackebrandt E."/>
        </authorList>
    </citation>
    <scope>NUCLEOTIDE SEQUENCE [LARGE SCALE GENOMIC DNA]</scope>
    <source>
        <strain evidence="8 9">DSM 17673</strain>
    </source>
</reference>
<feature type="transmembrane region" description="Helical" evidence="6">
    <location>
        <begin position="321"/>
        <end position="349"/>
    </location>
</feature>
<dbReference type="SUPFAM" id="SSF103473">
    <property type="entry name" value="MFS general substrate transporter"/>
    <property type="match status" value="1"/>
</dbReference>
<evidence type="ECO:0000256" key="3">
    <source>
        <dbReference type="ARBA" id="ARBA00022692"/>
    </source>
</evidence>
<dbReference type="PRINTS" id="PR01035">
    <property type="entry name" value="TCRTETA"/>
</dbReference>
<keyword evidence="2" id="KW-1003">Cell membrane</keyword>
<comment type="caution">
    <text evidence="8">The sequence shown here is derived from an EMBL/GenBank/DDBJ whole genome shotgun (WGS) entry which is preliminary data.</text>
</comment>
<dbReference type="InterPro" id="IPR001958">
    <property type="entry name" value="Tet-R_TetA/multi-R_MdtG-like"/>
</dbReference>
<evidence type="ECO:0000313" key="8">
    <source>
        <dbReference type="EMBL" id="NID15999.1"/>
    </source>
</evidence>
<name>A0A7X5QV53_9GAMM</name>
<dbReference type="InterPro" id="IPR020846">
    <property type="entry name" value="MFS_dom"/>
</dbReference>
<feature type="transmembrane region" description="Helical" evidence="6">
    <location>
        <begin position="156"/>
        <end position="178"/>
    </location>
</feature>
<feature type="transmembrane region" description="Helical" evidence="6">
    <location>
        <begin position="127"/>
        <end position="150"/>
    </location>
</feature>